<evidence type="ECO:0000313" key="11">
    <source>
        <dbReference type="EMBL" id="RDX88606.1"/>
    </source>
</evidence>
<keyword evidence="12" id="KW-1185">Reference proteome</keyword>
<dbReference type="NCBIfam" id="NF006537">
    <property type="entry name" value="PRK09027.1"/>
    <property type="match status" value="1"/>
</dbReference>
<dbReference type="PANTHER" id="PTHR11644:SF2">
    <property type="entry name" value="CYTIDINE DEAMINASE"/>
    <property type="match status" value="1"/>
</dbReference>
<comment type="subunit">
    <text evidence="2">Homodimer.</text>
</comment>
<feature type="binding site" evidence="9">
    <location>
        <position position="109"/>
    </location>
    <ligand>
        <name>Zn(2+)</name>
        <dbReference type="ChEBI" id="CHEBI:29105"/>
        <note>catalytic</note>
    </ligand>
</feature>
<dbReference type="PIRSF" id="PIRSF006334">
    <property type="entry name" value="Cdd_plus_pseudo"/>
    <property type="match status" value="1"/>
</dbReference>
<keyword evidence="5" id="KW-0378">Hydrolase</keyword>
<dbReference type="EC" id="3.5.4.5" evidence="3"/>
<comment type="cofactor">
    <cofactor evidence="9">
        <name>Zn(2+)</name>
        <dbReference type="ChEBI" id="CHEBI:29105"/>
    </cofactor>
    <text evidence="9">Binds 1 zinc ion.</text>
</comment>
<feature type="domain" description="CMP/dCMP-type deaminase" evidence="10">
    <location>
        <begin position="215"/>
        <end position="338"/>
    </location>
</feature>
<evidence type="ECO:0000256" key="6">
    <source>
        <dbReference type="ARBA" id="ARBA00022833"/>
    </source>
</evidence>
<evidence type="ECO:0000256" key="4">
    <source>
        <dbReference type="ARBA" id="ARBA00022723"/>
    </source>
</evidence>
<sequence>MAWVGESLVAEIQSNLIQSNPNPLYTNKTLSSMDPPKFVIQASEAQSMAESAALTLPELLPTLVSGAQPLARPPISNYRVAAVGLGSSGRIFVGVNLEFPGLPLHHSVHAEQFLITNLFLNAEPHLLSFAVSAAPCGHCRQFLQELSGAADIQVLVTSERPSPQFTALSQFLPHRFGPHDLLPNDSPLLLEPRHNGLTLRQAQEDNLNGVSNGHVANQKLKIAALEAANKSHAPYTGSPSGVALLDCHGHVYKGSYVESAAFNPSLGPLQAALVAFVSADAGAYHQIVAAALVEKDGASVKQEHTTRLLLHSISPNCHLDTFLCFGGAHQFHGDGTVE</sequence>
<evidence type="ECO:0000256" key="7">
    <source>
        <dbReference type="PIRSR" id="PIRSR006334-1"/>
    </source>
</evidence>
<dbReference type="Pfam" id="PF00383">
    <property type="entry name" value="dCMP_cyt_deam_1"/>
    <property type="match status" value="1"/>
</dbReference>
<feature type="active site" description="Proton donor" evidence="7">
    <location>
        <position position="111"/>
    </location>
</feature>
<dbReference type="InterPro" id="IPR002125">
    <property type="entry name" value="CMP_dCMP_dom"/>
</dbReference>
<dbReference type="CDD" id="cd01283">
    <property type="entry name" value="cytidine_deaminase"/>
    <property type="match status" value="2"/>
</dbReference>
<dbReference type="GO" id="GO:0004126">
    <property type="term" value="F:cytidine deaminase activity"/>
    <property type="evidence" value="ECO:0007669"/>
    <property type="project" value="UniProtKB-EC"/>
</dbReference>
<dbReference type="PROSITE" id="PS51747">
    <property type="entry name" value="CYT_DCMP_DEAMINASES_2"/>
    <property type="match status" value="2"/>
</dbReference>
<keyword evidence="6 9" id="KW-0862">Zinc</keyword>
<dbReference type="GO" id="GO:0046135">
    <property type="term" value="P:pyrimidine nucleoside catabolic process"/>
    <property type="evidence" value="ECO:0007669"/>
    <property type="project" value="UniProtKB-ARBA"/>
</dbReference>
<dbReference type="GO" id="GO:0042803">
    <property type="term" value="F:protein homodimerization activity"/>
    <property type="evidence" value="ECO:0007669"/>
    <property type="project" value="UniProtKB-ARBA"/>
</dbReference>
<evidence type="ECO:0000256" key="1">
    <source>
        <dbReference type="ARBA" id="ARBA00006576"/>
    </source>
</evidence>
<dbReference type="AlphaFoldDB" id="A0A371GDM9"/>
<feature type="binding site" evidence="8">
    <location>
        <begin position="96"/>
        <end position="98"/>
    </location>
    <ligand>
        <name>substrate</name>
    </ligand>
</feature>
<dbReference type="FunFam" id="3.40.140.10:FF:000006">
    <property type="entry name" value="Cytidine deaminase"/>
    <property type="match status" value="1"/>
</dbReference>
<dbReference type="STRING" id="157652.A0A371GDM9"/>
<dbReference type="GO" id="GO:0005829">
    <property type="term" value="C:cytosol"/>
    <property type="evidence" value="ECO:0007669"/>
    <property type="project" value="UniProtKB-ARBA"/>
</dbReference>
<protein>
    <recommendedName>
        <fullName evidence="3">cytidine deaminase</fullName>
        <ecNumber evidence="3">3.5.4.5</ecNumber>
    </recommendedName>
</protein>
<dbReference type="NCBIfam" id="TIGR01355">
    <property type="entry name" value="cyt_deam_dimer"/>
    <property type="match status" value="1"/>
</dbReference>
<comment type="caution">
    <text evidence="11">The sequence shown here is derived from an EMBL/GenBank/DDBJ whole genome shotgun (WGS) entry which is preliminary data.</text>
</comment>
<dbReference type="GO" id="GO:0008270">
    <property type="term" value="F:zinc ion binding"/>
    <property type="evidence" value="ECO:0007669"/>
    <property type="project" value="InterPro"/>
</dbReference>
<evidence type="ECO:0000313" key="12">
    <source>
        <dbReference type="Proteomes" id="UP000257109"/>
    </source>
</evidence>
<feature type="binding site" evidence="9">
    <location>
        <position position="136"/>
    </location>
    <ligand>
        <name>Zn(2+)</name>
        <dbReference type="ChEBI" id="CHEBI:29105"/>
        <note>catalytic</note>
    </ligand>
</feature>
<gene>
    <name evidence="11" type="primary">CDA1</name>
    <name evidence="11" type="ORF">CR513_29786</name>
</gene>
<evidence type="ECO:0000256" key="3">
    <source>
        <dbReference type="ARBA" id="ARBA00012783"/>
    </source>
</evidence>
<evidence type="ECO:0000256" key="2">
    <source>
        <dbReference type="ARBA" id="ARBA00011738"/>
    </source>
</evidence>
<dbReference type="InterPro" id="IPR013171">
    <property type="entry name" value="Cyd/dCyd_deaminase_Zn-bd"/>
</dbReference>
<reference evidence="11" key="1">
    <citation type="submission" date="2018-05" db="EMBL/GenBank/DDBJ databases">
        <title>Draft genome of Mucuna pruriens seed.</title>
        <authorList>
            <person name="Nnadi N.E."/>
            <person name="Vos R."/>
            <person name="Hasami M.H."/>
            <person name="Devisetty U.K."/>
            <person name="Aguiy J.C."/>
        </authorList>
    </citation>
    <scope>NUCLEOTIDE SEQUENCE [LARGE SCALE GENOMIC DNA]</scope>
    <source>
        <strain evidence="11">JCA_2017</strain>
    </source>
</reference>
<evidence type="ECO:0000256" key="8">
    <source>
        <dbReference type="PIRSR" id="PIRSR006334-2"/>
    </source>
</evidence>
<dbReference type="InterPro" id="IPR006263">
    <property type="entry name" value="Cyt_deam_dimer"/>
</dbReference>
<dbReference type="Pfam" id="PF08211">
    <property type="entry name" value="dCMP_cyt_deam_2"/>
    <property type="match status" value="1"/>
</dbReference>
<dbReference type="Proteomes" id="UP000257109">
    <property type="component" value="Unassembled WGS sequence"/>
</dbReference>
<feature type="binding site" evidence="9">
    <location>
        <position position="139"/>
    </location>
    <ligand>
        <name>Zn(2+)</name>
        <dbReference type="ChEBI" id="CHEBI:29105"/>
        <note>catalytic</note>
    </ligand>
</feature>
<organism evidence="11 12">
    <name type="scientific">Mucuna pruriens</name>
    <name type="common">Velvet bean</name>
    <name type="synonym">Dolichos pruriens</name>
    <dbReference type="NCBI Taxonomy" id="157652"/>
    <lineage>
        <taxon>Eukaryota</taxon>
        <taxon>Viridiplantae</taxon>
        <taxon>Streptophyta</taxon>
        <taxon>Embryophyta</taxon>
        <taxon>Tracheophyta</taxon>
        <taxon>Spermatophyta</taxon>
        <taxon>Magnoliopsida</taxon>
        <taxon>eudicotyledons</taxon>
        <taxon>Gunneridae</taxon>
        <taxon>Pentapetalae</taxon>
        <taxon>rosids</taxon>
        <taxon>fabids</taxon>
        <taxon>Fabales</taxon>
        <taxon>Fabaceae</taxon>
        <taxon>Papilionoideae</taxon>
        <taxon>50 kb inversion clade</taxon>
        <taxon>NPAAA clade</taxon>
        <taxon>indigoferoid/millettioid clade</taxon>
        <taxon>Phaseoleae</taxon>
        <taxon>Mucuna</taxon>
    </lineage>
</organism>
<dbReference type="InterPro" id="IPR016193">
    <property type="entry name" value="Cytidine_deaminase-like"/>
</dbReference>
<keyword evidence="4 9" id="KW-0479">Metal-binding</keyword>
<dbReference type="InterPro" id="IPR050202">
    <property type="entry name" value="Cyt/Deoxycyt_deaminase"/>
</dbReference>
<dbReference type="OrthoDB" id="414540at2759"/>
<dbReference type="InterPro" id="IPR016192">
    <property type="entry name" value="APOBEC/CMP_deaminase_Zn-bd"/>
</dbReference>
<dbReference type="Gene3D" id="3.40.140.10">
    <property type="entry name" value="Cytidine Deaminase, domain 2"/>
    <property type="match status" value="2"/>
</dbReference>
<feature type="non-terminal residue" evidence="11">
    <location>
        <position position="1"/>
    </location>
</feature>
<feature type="domain" description="CMP/dCMP-type deaminase" evidence="10">
    <location>
        <begin position="55"/>
        <end position="179"/>
    </location>
</feature>
<dbReference type="PROSITE" id="PS00903">
    <property type="entry name" value="CYT_DCMP_DEAMINASES_1"/>
    <property type="match status" value="1"/>
</dbReference>
<comment type="similarity">
    <text evidence="1">Belongs to the cytidine and deoxycytidylate deaminase family.</text>
</comment>
<dbReference type="SUPFAM" id="SSF53927">
    <property type="entry name" value="Cytidine deaminase-like"/>
    <property type="match status" value="2"/>
</dbReference>
<name>A0A371GDM9_MUCPR</name>
<evidence type="ECO:0000256" key="9">
    <source>
        <dbReference type="PIRSR" id="PIRSR006334-3"/>
    </source>
</evidence>
<evidence type="ECO:0000259" key="10">
    <source>
        <dbReference type="PROSITE" id="PS51747"/>
    </source>
</evidence>
<dbReference type="PANTHER" id="PTHR11644">
    <property type="entry name" value="CYTIDINE DEAMINASE"/>
    <property type="match status" value="1"/>
</dbReference>
<accession>A0A371GDM9</accession>
<dbReference type="EMBL" id="QJKJ01005896">
    <property type="protein sequence ID" value="RDX88606.1"/>
    <property type="molecule type" value="Genomic_DNA"/>
</dbReference>
<dbReference type="FunFam" id="3.40.140.10:FF:000041">
    <property type="entry name" value="Cytidine deaminase"/>
    <property type="match status" value="1"/>
</dbReference>
<proteinExistence type="inferred from homology"/>
<evidence type="ECO:0000256" key="5">
    <source>
        <dbReference type="ARBA" id="ARBA00022801"/>
    </source>
</evidence>